<name>K4LH29_THEPS</name>
<evidence type="ECO:0000313" key="2">
    <source>
        <dbReference type="Proteomes" id="UP000000467"/>
    </source>
</evidence>
<dbReference type="STRING" id="1089553.Tph_c20040"/>
<dbReference type="EMBL" id="CP003732">
    <property type="protein sequence ID" value="AFV12198.1"/>
    <property type="molecule type" value="Genomic_DNA"/>
</dbReference>
<sequence length="37" mass="4478">MKRLLRRYGYKPATCETLMVVIMEQAESLYRDWPEVT</sequence>
<dbReference type="KEGG" id="tpz:Tph_c20040"/>
<dbReference type="OrthoDB" id="9758243at2"/>
<reference evidence="1 2" key="1">
    <citation type="journal article" date="2012" name="BMC Genomics">
        <title>Genome-guided analysis of physiological and morphological traits of the fermentative acetate oxidizer Thermacetogenium phaeum.</title>
        <authorList>
            <person name="Oehler D."/>
            <person name="Poehlein A."/>
            <person name="Leimbach A."/>
            <person name="Muller N."/>
            <person name="Daniel R."/>
            <person name="Gottschalk G."/>
            <person name="Schink B."/>
        </authorList>
    </citation>
    <scope>NUCLEOTIDE SEQUENCE [LARGE SCALE GENOMIC DNA]</scope>
    <source>
        <strain evidence="2">ATCC BAA-254 / DSM 26808 / PB</strain>
    </source>
</reference>
<evidence type="ECO:0000313" key="1">
    <source>
        <dbReference type="EMBL" id="AFV12198.1"/>
    </source>
</evidence>
<accession>K4LH29</accession>
<dbReference type="AlphaFoldDB" id="K4LH29"/>
<proteinExistence type="predicted"/>
<protein>
    <submittedName>
        <fullName evidence="1">Uncharacterized protein</fullName>
    </submittedName>
</protein>
<dbReference type="HOGENOM" id="CLU_3349785_0_0_9"/>
<keyword evidence="2" id="KW-1185">Reference proteome</keyword>
<gene>
    <name evidence="1" type="ordered locus">Tph_c20040</name>
</gene>
<organism evidence="1 2">
    <name type="scientific">Thermacetogenium phaeum (strain ATCC BAA-254 / DSM 26808 / PB)</name>
    <dbReference type="NCBI Taxonomy" id="1089553"/>
    <lineage>
        <taxon>Bacteria</taxon>
        <taxon>Bacillati</taxon>
        <taxon>Bacillota</taxon>
        <taxon>Clostridia</taxon>
        <taxon>Thermoanaerobacterales</taxon>
        <taxon>Thermoanaerobacteraceae</taxon>
        <taxon>Thermacetogenium</taxon>
    </lineage>
</organism>
<dbReference type="Proteomes" id="UP000000467">
    <property type="component" value="Chromosome"/>
</dbReference>